<dbReference type="AlphaFoldDB" id="A0A167LGV4"/>
<protein>
    <submittedName>
        <fullName evidence="3">Acid protease</fullName>
    </submittedName>
</protein>
<dbReference type="EMBL" id="KV417288">
    <property type="protein sequence ID" value="KZO95678.1"/>
    <property type="molecule type" value="Genomic_DNA"/>
</dbReference>
<evidence type="ECO:0000256" key="1">
    <source>
        <dbReference type="ARBA" id="ARBA00007447"/>
    </source>
</evidence>
<accession>A0A167LGV4</accession>
<dbReference type="PANTHER" id="PTHR47966">
    <property type="entry name" value="BETA-SITE APP-CLEAVING ENZYME, ISOFORM A-RELATED"/>
    <property type="match status" value="1"/>
</dbReference>
<sequence>MYLPARSLADARLAALAALAAIFPGISGGFTVFSTDSHITYSPASSWNLLGEPGSTGCGSQFLLGPRNNATVTFTFPQSSTSWQWWGYQRSDGGLAQVCVDGANCLDFSYYNASTNGSESPRLLATLSALPNTMHTITITNVEDPAVNQYGQMTVDRFIIDGSNPASAAAVAPTFPSDTVLATVPLNFSYHAPLVLGGHQPPVSVLLDAGAPDGWVVSTFCTSAGCAGHNEYVPGPDFRNLSKMDTEAYGNGGPDETFVSWRVNDSLSFGDITIPSTTFGAAVQVPSGQSVDGNFGIAKSYFAQCGNSGNYPNFIENMFLQGIIKSPVIAFYQLDGTEGVPAGVVSQGAIGGLDANKFTGEVDWIPMGPQEMWTNPSSTRIVQASPSSPLIDATEQFTHPAITFDTGDPGLLGLPHNDWLTLMSLLGAQGPDTSGNYLIPCNSSMTWNFAGTQLRNYTFNLADTSTNNGLGFCKPAANDAGNTTNWITGVPFLDQYYVAFHYGANMMGFATRNLGASAAMSAPYIS</sequence>
<dbReference type="InterPro" id="IPR001461">
    <property type="entry name" value="Aspartic_peptidase_A1"/>
</dbReference>
<dbReference type="InterPro" id="IPR033121">
    <property type="entry name" value="PEPTIDASE_A1"/>
</dbReference>
<dbReference type="PANTHER" id="PTHR47966:SF51">
    <property type="entry name" value="BETA-SITE APP-CLEAVING ENZYME, ISOFORM A-RELATED"/>
    <property type="match status" value="1"/>
</dbReference>
<keyword evidence="4" id="KW-1185">Reference proteome</keyword>
<gene>
    <name evidence="3" type="ORF">CALVIDRAFT_564712</name>
</gene>
<dbReference type="Gene3D" id="2.60.120.260">
    <property type="entry name" value="Galactose-binding domain-like"/>
    <property type="match status" value="1"/>
</dbReference>
<dbReference type="CDD" id="cd05471">
    <property type="entry name" value="pepsin_like"/>
    <property type="match status" value="1"/>
</dbReference>
<reference evidence="3 4" key="1">
    <citation type="journal article" date="2016" name="Mol. Biol. Evol.">
        <title>Comparative Genomics of Early-Diverging Mushroom-Forming Fungi Provides Insights into the Origins of Lignocellulose Decay Capabilities.</title>
        <authorList>
            <person name="Nagy L.G."/>
            <person name="Riley R."/>
            <person name="Tritt A."/>
            <person name="Adam C."/>
            <person name="Daum C."/>
            <person name="Floudas D."/>
            <person name="Sun H."/>
            <person name="Yadav J.S."/>
            <person name="Pangilinan J."/>
            <person name="Larsson K.H."/>
            <person name="Matsuura K."/>
            <person name="Barry K."/>
            <person name="Labutti K."/>
            <person name="Kuo R."/>
            <person name="Ohm R.A."/>
            <person name="Bhattacharya S.S."/>
            <person name="Shirouzu T."/>
            <person name="Yoshinaga Y."/>
            <person name="Martin F.M."/>
            <person name="Grigoriev I.V."/>
            <person name="Hibbett D.S."/>
        </authorList>
    </citation>
    <scope>NUCLEOTIDE SEQUENCE [LARGE SCALE GENOMIC DNA]</scope>
    <source>
        <strain evidence="3 4">TUFC12733</strain>
    </source>
</reference>
<keyword evidence="3" id="KW-0645">Protease</keyword>
<dbReference type="GO" id="GO:0004190">
    <property type="term" value="F:aspartic-type endopeptidase activity"/>
    <property type="evidence" value="ECO:0007669"/>
    <property type="project" value="InterPro"/>
</dbReference>
<evidence type="ECO:0000313" key="4">
    <source>
        <dbReference type="Proteomes" id="UP000076738"/>
    </source>
</evidence>
<dbReference type="InterPro" id="IPR021109">
    <property type="entry name" value="Peptidase_aspartic_dom_sf"/>
</dbReference>
<dbReference type="PRINTS" id="PR00792">
    <property type="entry name" value="PEPSIN"/>
</dbReference>
<feature type="domain" description="Peptidase A1" evidence="2">
    <location>
        <begin position="190"/>
        <end position="510"/>
    </location>
</feature>
<dbReference type="PROSITE" id="PS51767">
    <property type="entry name" value="PEPTIDASE_A1"/>
    <property type="match status" value="1"/>
</dbReference>
<organism evidence="3 4">
    <name type="scientific">Calocera viscosa (strain TUFC12733)</name>
    <dbReference type="NCBI Taxonomy" id="1330018"/>
    <lineage>
        <taxon>Eukaryota</taxon>
        <taxon>Fungi</taxon>
        <taxon>Dikarya</taxon>
        <taxon>Basidiomycota</taxon>
        <taxon>Agaricomycotina</taxon>
        <taxon>Dacrymycetes</taxon>
        <taxon>Dacrymycetales</taxon>
        <taxon>Dacrymycetaceae</taxon>
        <taxon>Calocera</taxon>
    </lineage>
</organism>
<dbReference type="Gene3D" id="2.40.70.10">
    <property type="entry name" value="Acid Proteases"/>
    <property type="match status" value="2"/>
</dbReference>
<evidence type="ECO:0000313" key="3">
    <source>
        <dbReference type="EMBL" id="KZO95678.1"/>
    </source>
</evidence>
<dbReference type="InterPro" id="IPR034164">
    <property type="entry name" value="Pepsin-like_dom"/>
</dbReference>
<proteinExistence type="inferred from homology"/>
<comment type="similarity">
    <text evidence="1">Belongs to the peptidase A1 family.</text>
</comment>
<dbReference type="SUPFAM" id="SSF50630">
    <property type="entry name" value="Acid proteases"/>
    <property type="match status" value="1"/>
</dbReference>
<dbReference type="Pfam" id="PF00026">
    <property type="entry name" value="Asp"/>
    <property type="match status" value="1"/>
</dbReference>
<dbReference type="GO" id="GO:0006508">
    <property type="term" value="P:proteolysis"/>
    <property type="evidence" value="ECO:0007669"/>
    <property type="project" value="UniProtKB-KW"/>
</dbReference>
<keyword evidence="3" id="KW-0378">Hydrolase</keyword>
<evidence type="ECO:0000259" key="2">
    <source>
        <dbReference type="PROSITE" id="PS51767"/>
    </source>
</evidence>
<dbReference type="Proteomes" id="UP000076738">
    <property type="component" value="Unassembled WGS sequence"/>
</dbReference>
<name>A0A167LGV4_CALVF</name>
<dbReference type="OrthoDB" id="3197764at2759"/>